<evidence type="ECO:0000313" key="4">
    <source>
        <dbReference type="Proteomes" id="UP000034894"/>
    </source>
</evidence>
<reference evidence="3 4" key="1">
    <citation type="journal article" date="2015" name="Nature">
        <title>rRNA introns, odd ribosomes, and small enigmatic genomes across a large radiation of phyla.</title>
        <authorList>
            <person name="Brown C.T."/>
            <person name="Hug L.A."/>
            <person name="Thomas B.C."/>
            <person name="Sharon I."/>
            <person name="Castelle C.J."/>
            <person name="Singh A."/>
            <person name="Wilkins M.J."/>
            <person name="Williams K.H."/>
            <person name="Banfield J.F."/>
        </authorList>
    </citation>
    <scope>NUCLEOTIDE SEQUENCE [LARGE SCALE GENOMIC DNA]</scope>
</reference>
<proteinExistence type="predicted"/>
<dbReference type="SUPFAM" id="SSF48317">
    <property type="entry name" value="Acid phosphatase/Vanadium-dependent haloperoxidase"/>
    <property type="match status" value="1"/>
</dbReference>
<comment type="caution">
    <text evidence="3">The sequence shown here is derived from an EMBL/GenBank/DDBJ whole genome shotgun (WGS) entry which is preliminary data.</text>
</comment>
<feature type="transmembrane region" description="Helical" evidence="1">
    <location>
        <begin position="140"/>
        <end position="156"/>
    </location>
</feature>
<keyword evidence="1" id="KW-0472">Membrane</keyword>
<feature type="transmembrane region" description="Helical" evidence="1">
    <location>
        <begin position="163"/>
        <end position="181"/>
    </location>
</feature>
<dbReference type="InterPro" id="IPR000326">
    <property type="entry name" value="PAP2/HPO"/>
</dbReference>
<gene>
    <name evidence="3" type="ORF">UV73_C0001G0235</name>
</gene>
<dbReference type="InterPro" id="IPR036938">
    <property type="entry name" value="PAP2/HPO_sf"/>
</dbReference>
<dbReference type="SMART" id="SM00014">
    <property type="entry name" value="acidPPc"/>
    <property type="match status" value="1"/>
</dbReference>
<accession>A0A0G1DM58</accession>
<keyword evidence="1" id="KW-1133">Transmembrane helix</keyword>
<feature type="transmembrane region" description="Helical" evidence="1">
    <location>
        <begin position="187"/>
        <end position="208"/>
    </location>
</feature>
<dbReference type="STRING" id="1618443.UV73_C0001G0235"/>
<dbReference type="Pfam" id="PF01569">
    <property type="entry name" value="PAP2"/>
    <property type="match status" value="1"/>
</dbReference>
<dbReference type="Gene3D" id="1.20.144.10">
    <property type="entry name" value="Phosphatidic acid phosphatase type 2/haloperoxidase"/>
    <property type="match status" value="1"/>
</dbReference>
<dbReference type="AlphaFoldDB" id="A0A0G1DM58"/>
<feature type="transmembrane region" description="Helical" evidence="1">
    <location>
        <begin position="85"/>
        <end position="106"/>
    </location>
</feature>
<protein>
    <submittedName>
        <fullName evidence="3">Membrane-associated phospholipid phosphatase</fullName>
    </submittedName>
</protein>
<evidence type="ECO:0000259" key="2">
    <source>
        <dbReference type="SMART" id="SM00014"/>
    </source>
</evidence>
<sequence>MSNPKRIYYLTASLLFFLSFVFLSLIVHRDLFRNFDYRSMVMLQKLTPEKLDLPFALLTLLASSEVTLFLLLSVFMYLVFRRKHLFLGIFIYMLMYPLELLGKLLIYHPKPPLFFFKNILNLHLPSSYIIQTNYSFPSGHMARTAFLTVILLRLFCGKKSSKLAAYLAIFVIFTAMFYTRIYLGEHWFSDVTGGIFLGFSVGFFSLAFL</sequence>
<feature type="transmembrane region" description="Helical" evidence="1">
    <location>
        <begin position="55"/>
        <end position="78"/>
    </location>
</feature>
<evidence type="ECO:0000313" key="3">
    <source>
        <dbReference type="EMBL" id="KKS98714.1"/>
    </source>
</evidence>
<keyword evidence="1" id="KW-0812">Transmembrane</keyword>
<feature type="domain" description="Phosphatidic acid phosphatase type 2/haloperoxidase" evidence="2">
    <location>
        <begin position="86"/>
        <end position="206"/>
    </location>
</feature>
<evidence type="ECO:0000256" key="1">
    <source>
        <dbReference type="SAM" id="Phobius"/>
    </source>
</evidence>
<name>A0A0G1DM58_9BACT</name>
<organism evidence="3 4">
    <name type="scientific">Candidatus Gottesmanbacteria bacterium GW2011_GWA2_43_14</name>
    <dbReference type="NCBI Taxonomy" id="1618443"/>
    <lineage>
        <taxon>Bacteria</taxon>
        <taxon>Candidatus Gottesmaniibacteriota</taxon>
    </lineage>
</organism>
<feature type="transmembrane region" description="Helical" evidence="1">
    <location>
        <begin position="7"/>
        <end position="27"/>
    </location>
</feature>
<dbReference type="EMBL" id="LCFP01000001">
    <property type="protein sequence ID" value="KKS98714.1"/>
    <property type="molecule type" value="Genomic_DNA"/>
</dbReference>
<dbReference type="Proteomes" id="UP000034894">
    <property type="component" value="Unassembled WGS sequence"/>
</dbReference>